<sequence length="765" mass="80890">MPTISALHNSNSAYRTYLEVDLDSQSVSGNTSTVSWRVYTIKSSGTGYSGSGTGDGDASVNGSVWNNGSFSYDFTGGSPKTVTLASGTRTIGHASDGTKTISYSFNVKLGVVGTASASGSYTLPRIAKEPDAPGTPTLSAATTSSVDVDWNAPSNNGASISGYQVQRATNSAFSAGVSTSSTSSRSITLSGLASGTDYWFRVRAQNSVGWSDWSGSRTTATRATGPTGLAASSLTPTSFTLGWNAPSGNAIDSYQIQQAKAADFTGATTWSQTARTLSFSGLEPATTYYHRVRAMTASGYGNWSSTFTVTPGLPAPQSVTAATETTGYKLRINWAAPSITTGLTGYRVQVSTESNFSSTVLSTDLGNVLTYDAALAGGRLLYVRVAALTAGGANTWSSTVSVVHLANSGVTDGWTRVGTKPAGIAYYTSTGIRRGVVSGQTPALWVESLSTGNASIAQGALGIQRTFTGLKVGKTYRFQARATVEGVPVAHKYRLEVVTEGTGTTTPVNVDTDLGKVDFVADATSVVARIMLDEAVTVSGQQPRVERVAFHGVKLLELVTDYPARLQDTVYETDLANHFDLACNSVGATWYVARDGVTRFRLPGTFLPSVATFSDDATADSRSYIDITAGVETLSLINRIVANNYGEEGGNELNEELIVEDAASKALYGTYTQNLDLNLYNVAPYSESLQARLAELLALHKDLEPLVKSIVWNAQEDLDLAAALEVGDRITVVYRGVEQDSQIVSLQHTITPTRWLITLNLRTLT</sequence>
<evidence type="ECO:0000256" key="3">
    <source>
        <dbReference type="ARBA" id="ARBA00023326"/>
    </source>
</evidence>
<dbReference type="EMBL" id="SMZX01000002">
    <property type="protein sequence ID" value="TDL43604.1"/>
    <property type="molecule type" value="Genomic_DNA"/>
</dbReference>
<dbReference type="PRINTS" id="PR00014">
    <property type="entry name" value="FNTYPEIII"/>
</dbReference>
<dbReference type="InterPro" id="IPR008577">
    <property type="entry name" value="DUF859"/>
</dbReference>
<dbReference type="InterPro" id="IPR013783">
    <property type="entry name" value="Ig-like_fold"/>
</dbReference>
<dbReference type="RefSeq" id="WP_133399677.1">
    <property type="nucleotide sequence ID" value="NZ_SMZX01000002.1"/>
</dbReference>
<keyword evidence="3" id="KW-0624">Polysaccharide degradation</keyword>
<dbReference type="PROSITE" id="PS50853">
    <property type="entry name" value="FN3"/>
    <property type="match status" value="2"/>
</dbReference>
<dbReference type="Gene3D" id="2.60.40.10">
    <property type="entry name" value="Immunoglobulins"/>
    <property type="match status" value="3"/>
</dbReference>
<feature type="domain" description="Fibronectin type-III" evidence="4">
    <location>
        <begin position="132"/>
        <end position="227"/>
    </location>
</feature>
<keyword evidence="2" id="KW-0378">Hydrolase</keyword>
<dbReference type="Proteomes" id="UP000295633">
    <property type="component" value="Unassembled WGS sequence"/>
</dbReference>
<evidence type="ECO:0000256" key="2">
    <source>
        <dbReference type="ARBA" id="ARBA00023295"/>
    </source>
</evidence>
<keyword evidence="1" id="KW-0677">Repeat</keyword>
<dbReference type="PANTHER" id="PTHR13817">
    <property type="entry name" value="TITIN"/>
    <property type="match status" value="1"/>
</dbReference>
<evidence type="ECO:0000313" key="5">
    <source>
        <dbReference type="EMBL" id="TDL43604.1"/>
    </source>
</evidence>
<dbReference type="Pfam" id="PF00041">
    <property type="entry name" value="fn3"/>
    <property type="match status" value="2"/>
</dbReference>
<dbReference type="InterPro" id="IPR050964">
    <property type="entry name" value="Striated_Muscle_Regulatory"/>
</dbReference>
<dbReference type="PANTHER" id="PTHR13817:SF73">
    <property type="entry name" value="FIBRONECTIN TYPE-III DOMAIN-CONTAINING PROTEIN"/>
    <property type="match status" value="1"/>
</dbReference>
<dbReference type="GO" id="GO:0016798">
    <property type="term" value="F:hydrolase activity, acting on glycosyl bonds"/>
    <property type="evidence" value="ECO:0007669"/>
    <property type="project" value="UniProtKB-KW"/>
</dbReference>
<comment type="caution">
    <text evidence="5">The sequence shown here is derived from an EMBL/GenBank/DDBJ whole genome shotgun (WGS) entry which is preliminary data.</text>
</comment>
<dbReference type="SUPFAM" id="SSF49265">
    <property type="entry name" value="Fibronectin type III"/>
    <property type="match status" value="2"/>
</dbReference>
<dbReference type="AlphaFoldDB" id="A0A4R5YJY8"/>
<dbReference type="InterPro" id="IPR036116">
    <property type="entry name" value="FN3_sf"/>
</dbReference>
<dbReference type="SMART" id="SM00060">
    <property type="entry name" value="FN3"/>
    <property type="match status" value="3"/>
</dbReference>
<organism evidence="5 6">
    <name type="scientific">Microbacterium oleivorans</name>
    <dbReference type="NCBI Taxonomy" id="273677"/>
    <lineage>
        <taxon>Bacteria</taxon>
        <taxon>Bacillati</taxon>
        <taxon>Actinomycetota</taxon>
        <taxon>Actinomycetes</taxon>
        <taxon>Micrococcales</taxon>
        <taxon>Microbacteriaceae</taxon>
        <taxon>Microbacterium</taxon>
    </lineage>
</organism>
<evidence type="ECO:0000259" key="4">
    <source>
        <dbReference type="PROSITE" id="PS50853"/>
    </source>
</evidence>
<evidence type="ECO:0000313" key="6">
    <source>
        <dbReference type="Proteomes" id="UP000295633"/>
    </source>
</evidence>
<feature type="domain" description="Fibronectin type-III" evidence="4">
    <location>
        <begin position="228"/>
        <end position="316"/>
    </location>
</feature>
<gene>
    <name evidence="5" type="ORF">E2R54_10345</name>
</gene>
<keyword evidence="2" id="KW-0326">Glycosidase</keyword>
<protein>
    <recommendedName>
        <fullName evidence="4">Fibronectin type-III domain-containing protein</fullName>
    </recommendedName>
</protein>
<name>A0A4R5YJY8_9MICO</name>
<dbReference type="InterPro" id="IPR003961">
    <property type="entry name" value="FN3_dom"/>
</dbReference>
<dbReference type="CDD" id="cd00063">
    <property type="entry name" value="FN3"/>
    <property type="match status" value="3"/>
</dbReference>
<dbReference type="GO" id="GO:0000272">
    <property type="term" value="P:polysaccharide catabolic process"/>
    <property type="evidence" value="ECO:0007669"/>
    <property type="project" value="UniProtKB-KW"/>
</dbReference>
<proteinExistence type="predicted"/>
<dbReference type="Pfam" id="PF05895">
    <property type="entry name" value="DUF859"/>
    <property type="match status" value="1"/>
</dbReference>
<accession>A0A4R5YJY8</accession>
<evidence type="ECO:0000256" key="1">
    <source>
        <dbReference type="ARBA" id="ARBA00022737"/>
    </source>
</evidence>
<reference evidence="5 6" key="1">
    <citation type="submission" date="2019-03" db="EMBL/GenBank/DDBJ databases">
        <title>Genome Sequencing and Assembly of Various Microbes Isolated from Partially Reclaimed Soil and Acid Mine Drainage (AMD) Site.</title>
        <authorList>
            <person name="Steinbock B."/>
            <person name="Bechtold R."/>
            <person name="Sevigny J.L."/>
            <person name="Thomas D."/>
            <person name="Cuthill L.R."/>
            <person name="Aveiro Johannsen E.J."/>
            <person name="Thomas K."/>
            <person name="Ghosh A."/>
        </authorList>
    </citation>
    <scope>NUCLEOTIDE SEQUENCE [LARGE SCALE GENOMIC DNA]</scope>
    <source>
        <strain evidence="5 6">F-B2</strain>
    </source>
</reference>
<keyword evidence="3" id="KW-0119">Carbohydrate metabolism</keyword>